<organism evidence="1 2">
    <name type="scientific">Klebsiella michiganensis</name>
    <dbReference type="NCBI Taxonomy" id="1134687"/>
    <lineage>
        <taxon>Bacteria</taxon>
        <taxon>Pseudomonadati</taxon>
        <taxon>Pseudomonadota</taxon>
        <taxon>Gammaproteobacteria</taxon>
        <taxon>Enterobacterales</taxon>
        <taxon>Enterobacteriaceae</taxon>
        <taxon>Klebsiella/Raoultella group</taxon>
        <taxon>Klebsiella</taxon>
    </lineage>
</organism>
<dbReference type="EMBL" id="PIDS01000177">
    <property type="protein sequence ID" value="PLL42439.1"/>
    <property type="molecule type" value="Genomic_DNA"/>
</dbReference>
<reference evidence="1 2" key="2">
    <citation type="submission" date="2018-01" db="EMBL/GenBank/DDBJ databases">
        <title>Genomic study of Klebsiella pneumoniae.</title>
        <authorList>
            <person name="Yang Y."/>
            <person name="Bicalho R."/>
        </authorList>
    </citation>
    <scope>NUCLEOTIDE SEQUENCE [LARGE SCALE GENOMIC DNA]</scope>
    <source>
        <strain evidence="1 2">A11</strain>
    </source>
</reference>
<dbReference type="AlphaFoldDB" id="A0A2J4RGL4"/>
<reference evidence="1 2" key="1">
    <citation type="submission" date="2017-11" db="EMBL/GenBank/DDBJ databases">
        <authorList>
            <person name="Han C.G."/>
        </authorList>
    </citation>
    <scope>NUCLEOTIDE SEQUENCE [LARGE SCALE GENOMIC DNA]</scope>
    <source>
        <strain evidence="1 2">A11</strain>
    </source>
</reference>
<evidence type="ECO:0000313" key="2">
    <source>
        <dbReference type="Proteomes" id="UP000234505"/>
    </source>
</evidence>
<sequence>MAGKAQNRRNHLSPWTIKDIQYVEQHYGRLPTEEIAIKLGRSAGAMQRIALTSGVGKPGSRPWIEDERSLIRLHYHKGLDYMQVLLPGRTRLAINSQACHLGVTVSNWSNQERQFLKDHHGIMPVSKIASILGRSPEGVRRMAYDMNLR</sequence>
<dbReference type="RefSeq" id="WP_109213712.1">
    <property type="nucleotide sequence ID" value="NZ_CBCYCT010000004.1"/>
</dbReference>
<gene>
    <name evidence="1" type="ORF">CWN50_07865</name>
</gene>
<name>A0A2J4RGL4_9ENTR</name>
<protein>
    <submittedName>
        <fullName evidence="1">Uncharacterized protein</fullName>
    </submittedName>
</protein>
<comment type="caution">
    <text evidence="1">The sequence shown here is derived from an EMBL/GenBank/DDBJ whole genome shotgun (WGS) entry which is preliminary data.</text>
</comment>
<proteinExistence type="predicted"/>
<accession>A0A2J4RGL4</accession>
<dbReference type="Proteomes" id="UP000234505">
    <property type="component" value="Unassembled WGS sequence"/>
</dbReference>
<evidence type="ECO:0000313" key="1">
    <source>
        <dbReference type="EMBL" id="PLL42439.1"/>
    </source>
</evidence>